<dbReference type="EMBL" id="JAULSV010000004">
    <property type="protein sequence ID" value="KAK0646973.1"/>
    <property type="molecule type" value="Genomic_DNA"/>
</dbReference>
<reference evidence="2" key="1">
    <citation type="submission" date="2023-06" db="EMBL/GenBank/DDBJ databases">
        <title>Genome-scale phylogeny and comparative genomics of the fungal order Sordariales.</title>
        <authorList>
            <consortium name="Lawrence Berkeley National Laboratory"/>
            <person name="Hensen N."/>
            <person name="Bonometti L."/>
            <person name="Westerberg I."/>
            <person name="Brannstrom I.O."/>
            <person name="Guillou S."/>
            <person name="Cros-Aarteil S."/>
            <person name="Calhoun S."/>
            <person name="Haridas S."/>
            <person name="Kuo A."/>
            <person name="Mondo S."/>
            <person name="Pangilinan J."/>
            <person name="Riley R."/>
            <person name="Labutti K."/>
            <person name="Andreopoulos B."/>
            <person name="Lipzen A."/>
            <person name="Chen C."/>
            <person name="Yanf M."/>
            <person name="Daum C."/>
            <person name="Ng V."/>
            <person name="Clum A."/>
            <person name="Steindorff A."/>
            <person name="Ohm R."/>
            <person name="Martin F."/>
            <person name="Silar P."/>
            <person name="Natvig D."/>
            <person name="Lalanne C."/>
            <person name="Gautier V."/>
            <person name="Ament-Velasquez S.L."/>
            <person name="Kruys A."/>
            <person name="Hutchinson M.I."/>
            <person name="Powell A.J."/>
            <person name="Barry K."/>
            <person name="Miller A.N."/>
            <person name="Grigoriev I.V."/>
            <person name="Debuchy R."/>
            <person name="Gladieux P."/>
            <person name="Thoren M.H."/>
            <person name="Johannesson H."/>
        </authorList>
    </citation>
    <scope>NUCLEOTIDE SEQUENCE</scope>
    <source>
        <strain evidence="2">SMH2532-1</strain>
    </source>
</reference>
<evidence type="ECO:0000256" key="1">
    <source>
        <dbReference type="SAM" id="Phobius"/>
    </source>
</evidence>
<evidence type="ECO:0000313" key="2">
    <source>
        <dbReference type="EMBL" id="KAK0646973.1"/>
    </source>
</evidence>
<keyword evidence="1" id="KW-0472">Membrane</keyword>
<dbReference type="AlphaFoldDB" id="A0AA40CRN5"/>
<sequence>MTQAANCGSTPAALNRATDLNTISGLCGATVSAVAGGSTGLPGFQGGSNSGSGTAGGTGIFSGGMSVYRNGLGLIWSIGIMAAMAIGILG</sequence>
<keyword evidence="1" id="KW-0812">Transmembrane</keyword>
<keyword evidence="1" id="KW-1133">Transmembrane helix</keyword>
<feature type="transmembrane region" description="Helical" evidence="1">
    <location>
        <begin position="71"/>
        <end position="89"/>
    </location>
</feature>
<proteinExistence type="predicted"/>
<keyword evidence="3" id="KW-1185">Reference proteome</keyword>
<name>A0AA40CRN5_9PEZI</name>
<comment type="caution">
    <text evidence="2">The sequence shown here is derived from an EMBL/GenBank/DDBJ whole genome shotgun (WGS) entry which is preliminary data.</text>
</comment>
<evidence type="ECO:0000313" key="3">
    <source>
        <dbReference type="Proteomes" id="UP001174936"/>
    </source>
</evidence>
<organism evidence="2 3">
    <name type="scientific">Cercophora newfieldiana</name>
    <dbReference type="NCBI Taxonomy" id="92897"/>
    <lineage>
        <taxon>Eukaryota</taxon>
        <taxon>Fungi</taxon>
        <taxon>Dikarya</taxon>
        <taxon>Ascomycota</taxon>
        <taxon>Pezizomycotina</taxon>
        <taxon>Sordariomycetes</taxon>
        <taxon>Sordariomycetidae</taxon>
        <taxon>Sordariales</taxon>
        <taxon>Lasiosphaeriaceae</taxon>
        <taxon>Cercophora</taxon>
    </lineage>
</organism>
<gene>
    <name evidence="2" type="ORF">B0T16DRAFT_414518</name>
</gene>
<protein>
    <submittedName>
        <fullName evidence="2">Uncharacterized protein</fullName>
    </submittedName>
</protein>
<dbReference type="Proteomes" id="UP001174936">
    <property type="component" value="Unassembled WGS sequence"/>
</dbReference>
<accession>A0AA40CRN5</accession>